<comment type="caution">
    <text evidence="5">The sequence shown here is derived from an EMBL/GenBank/DDBJ whole genome shotgun (WGS) entry which is preliminary data.</text>
</comment>
<evidence type="ECO:0000256" key="1">
    <source>
        <dbReference type="ARBA" id="ARBA00006068"/>
    </source>
</evidence>
<dbReference type="PANTHER" id="PTHR33392:SF6">
    <property type="entry name" value="POLYISOPRENYL-TEICHOIC ACID--PEPTIDOGLYCAN TEICHOIC ACID TRANSFERASE TAGU"/>
    <property type="match status" value="1"/>
</dbReference>
<keyword evidence="3" id="KW-1133">Transmembrane helix</keyword>
<dbReference type="PANTHER" id="PTHR33392">
    <property type="entry name" value="POLYISOPRENYL-TEICHOIC ACID--PEPTIDOGLYCAN TEICHOIC ACID TRANSFERASE TAGU"/>
    <property type="match status" value="1"/>
</dbReference>
<evidence type="ECO:0000256" key="3">
    <source>
        <dbReference type="SAM" id="Phobius"/>
    </source>
</evidence>
<dbReference type="InterPro" id="IPR050922">
    <property type="entry name" value="LytR/CpsA/Psr_CW_biosynth"/>
</dbReference>
<proteinExistence type="inferred from homology"/>
<name>A0ABW1JF08_9ACTN</name>
<feature type="compositionally biased region" description="Gly residues" evidence="2">
    <location>
        <begin position="68"/>
        <end position="77"/>
    </location>
</feature>
<reference evidence="6" key="1">
    <citation type="journal article" date="2019" name="Int. J. Syst. Evol. Microbiol.">
        <title>The Global Catalogue of Microorganisms (GCM) 10K type strain sequencing project: providing services to taxonomists for standard genome sequencing and annotation.</title>
        <authorList>
            <consortium name="The Broad Institute Genomics Platform"/>
            <consortium name="The Broad Institute Genome Sequencing Center for Infectious Disease"/>
            <person name="Wu L."/>
            <person name="Ma J."/>
        </authorList>
    </citation>
    <scope>NUCLEOTIDE SEQUENCE [LARGE SCALE GENOMIC DNA]</scope>
    <source>
        <strain evidence="6">KACC 14249</strain>
    </source>
</reference>
<dbReference type="Gene3D" id="3.40.630.190">
    <property type="entry name" value="LCP protein"/>
    <property type="match status" value="1"/>
</dbReference>
<keyword evidence="3" id="KW-0472">Membrane</keyword>
<accession>A0ABW1JF08</accession>
<organism evidence="5 6">
    <name type="scientific">Angustibacter luteus</name>
    <dbReference type="NCBI Taxonomy" id="658456"/>
    <lineage>
        <taxon>Bacteria</taxon>
        <taxon>Bacillati</taxon>
        <taxon>Actinomycetota</taxon>
        <taxon>Actinomycetes</taxon>
        <taxon>Kineosporiales</taxon>
        <taxon>Kineosporiaceae</taxon>
    </lineage>
</organism>
<evidence type="ECO:0000259" key="4">
    <source>
        <dbReference type="Pfam" id="PF03816"/>
    </source>
</evidence>
<evidence type="ECO:0000313" key="6">
    <source>
        <dbReference type="Proteomes" id="UP001596189"/>
    </source>
</evidence>
<dbReference type="NCBIfam" id="TIGR00350">
    <property type="entry name" value="lytR_cpsA_psr"/>
    <property type="match status" value="1"/>
</dbReference>
<feature type="region of interest" description="Disordered" evidence="2">
    <location>
        <begin position="1"/>
        <end position="93"/>
    </location>
</feature>
<feature type="compositionally biased region" description="Low complexity" evidence="2">
    <location>
        <begin position="55"/>
        <end position="67"/>
    </location>
</feature>
<sequence>MADQRPGDDPTRVIRTPPSPNGPSRPSSGGSGRAPDAPPGFGVHAPGAQPPAQPPYGRRPSQPLAPKGPGGPSGPTGPAGPGPQPPAQPAKARRGFRPGWKAIVLIVVLALIVYPVALFFVAWRHLGRVDALPANTAATPGRTYLVVGSDSRKGLTKAQRKKLHTGGDFGQRTDTIMLLHLPANGGPNVLMSIPRDSYVSIPGHGKNKINAAYAYGGPKLLARTIEQATGVQIDDYAEIGLGGFASMVDAVGGVQICPKRNMKDKDAGLNVKKGCQQADGATALGYARARHSDPRGDLGRVERQREVLGAIVAKASTPTTLINPFKAFPLASSGAATLTIDEHTGPVALLKFLLGMKSAAGGGGLSITVPVSGTGNRPGAGSVVLWDKEQANIVFKALRESDTRPIIPIAAEQKKLIG</sequence>
<gene>
    <name evidence="5" type="ORF">ACFQDO_10665</name>
</gene>
<dbReference type="EMBL" id="JBHSRD010000004">
    <property type="protein sequence ID" value="MFC6007590.1"/>
    <property type="molecule type" value="Genomic_DNA"/>
</dbReference>
<evidence type="ECO:0000313" key="5">
    <source>
        <dbReference type="EMBL" id="MFC6007590.1"/>
    </source>
</evidence>
<protein>
    <submittedName>
        <fullName evidence="5">LCP family protein</fullName>
    </submittedName>
</protein>
<comment type="similarity">
    <text evidence="1">Belongs to the LytR/CpsA/Psr (LCP) family.</text>
</comment>
<feature type="compositionally biased region" description="Pro residues" evidence="2">
    <location>
        <begin position="78"/>
        <end position="88"/>
    </location>
</feature>
<dbReference type="InterPro" id="IPR004474">
    <property type="entry name" value="LytR_CpsA_psr"/>
</dbReference>
<feature type="compositionally biased region" description="Basic and acidic residues" evidence="2">
    <location>
        <begin position="1"/>
        <end position="12"/>
    </location>
</feature>
<feature type="domain" description="Cell envelope-related transcriptional attenuator" evidence="4">
    <location>
        <begin position="172"/>
        <end position="315"/>
    </location>
</feature>
<dbReference type="Pfam" id="PF03816">
    <property type="entry name" value="LytR_cpsA_psr"/>
    <property type="match status" value="1"/>
</dbReference>
<dbReference type="Proteomes" id="UP001596189">
    <property type="component" value="Unassembled WGS sequence"/>
</dbReference>
<feature type="transmembrane region" description="Helical" evidence="3">
    <location>
        <begin position="102"/>
        <end position="123"/>
    </location>
</feature>
<evidence type="ECO:0000256" key="2">
    <source>
        <dbReference type="SAM" id="MobiDB-lite"/>
    </source>
</evidence>
<keyword evidence="6" id="KW-1185">Reference proteome</keyword>
<keyword evidence="3" id="KW-0812">Transmembrane</keyword>
<dbReference type="RefSeq" id="WP_345715731.1">
    <property type="nucleotide sequence ID" value="NZ_BAABFP010000002.1"/>
</dbReference>